<gene>
    <name evidence="3" type="primary">LOC102805556</name>
</gene>
<reference evidence="3" key="1">
    <citation type="submission" date="2025-08" db="UniProtKB">
        <authorList>
            <consortium name="RefSeq"/>
        </authorList>
    </citation>
    <scope>IDENTIFICATION</scope>
    <source>
        <tissue evidence="3">Testes</tissue>
    </source>
</reference>
<protein>
    <submittedName>
        <fullName evidence="3">Uncharacterized protein LOC102805556</fullName>
    </submittedName>
</protein>
<feature type="signal peptide" evidence="1">
    <location>
        <begin position="1"/>
        <end position="18"/>
    </location>
</feature>
<name>A0ABM0MQH3_SACKO</name>
<dbReference type="GeneID" id="102805556"/>
<evidence type="ECO:0000256" key="1">
    <source>
        <dbReference type="SAM" id="SignalP"/>
    </source>
</evidence>
<evidence type="ECO:0000313" key="3">
    <source>
        <dbReference type="RefSeq" id="XP_006822264.1"/>
    </source>
</evidence>
<proteinExistence type="predicted"/>
<dbReference type="RefSeq" id="XP_006822264.1">
    <property type="nucleotide sequence ID" value="XM_006822201.1"/>
</dbReference>
<feature type="non-terminal residue" evidence="3">
    <location>
        <position position="236"/>
    </location>
</feature>
<dbReference type="Proteomes" id="UP000694865">
    <property type="component" value="Unplaced"/>
</dbReference>
<keyword evidence="2" id="KW-1185">Reference proteome</keyword>
<organism evidence="2 3">
    <name type="scientific">Saccoglossus kowalevskii</name>
    <name type="common">Acorn worm</name>
    <dbReference type="NCBI Taxonomy" id="10224"/>
    <lineage>
        <taxon>Eukaryota</taxon>
        <taxon>Metazoa</taxon>
        <taxon>Hemichordata</taxon>
        <taxon>Enteropneusta</taxon>
        <taxon>Harrimaniidae</taxon>
        <taxon>Saccoglossus</taxon>
    </lineage>
</organism>
<keyword evidence="1" id="KW-0732">Signal</keyword>
<feature type="chain" id="PRO_5046022609" evidence="1">
    <location>
        <begin position="19"/>
        <end position="236"/>
    </location>
</feature>
<sequence length="236" mass="26598">MSKCVLLSILFIIVSVNCSELRGGLKPLTAESTEKEKRALKVAVGWIDCKRIAVYTQSPRMFFFIPSSNRDLNITIIIENDKSVYVTDNYILNMGAVKSIHIYDKGFETCNTYKVKWISKEAITSKNARIRNGKPISDYVDKGEQTVKMPCKCKQSVIHMKNFQLQTFNGGKYTYPVQKNGPCMYTLLRSCRPDTQIHINASIISNQNGSGLISMVLCFPKPFAHEVILSPTEPAK</sequence>
<accession>A0ABM0MQH3</accession>
<evidence type="ECO:0000313" key="2">
    <source>
        <dbReference type="Proteomes" id="UP000694865"/>
    </source>
</evidence>